<dbReference type="PROSITE" id="PS51918">
    <property type="entry name" value="RADICAL_SAM"/>
    <property type="match status" value="1"/>
</dbReference>
<dbReference type="InterPro" id="IPR023404">
    <property type="entry name" value="rSAM_horseshoe"/>
</dbReference>
<keyword evidence="5" id="KW-0479">Metal-binding</keyword>
<evidence type="ECO:0000256" key="1">
    <source>
        <dbReference type="ARBA" id="ARBA00001966"/>
    </source>
</evidence>
<evidence type="ECO:0000256" key="3">
    <source>
        <dbReference type="ARBA" id="ARBA00022679"/>
    </source>
</evidence>
<dbReference type="SUPFAM" id="SSF102114">
    <property type="entry name" value="Radical SAM enzymes"/>
    <property type="match status" value="1"/>
</dbReference>
<dbReference type="GO" id="GO:0035598">
    <property type="term" value="F:tRNA (N(6)-L-threonylcarbamoyladenosine(37)-C(2))-methylthiotransferase activity"/>
    <property type="evidence" value="ECO:0007669"/>
    <property type="project" value="TreeGrafter"/>
</dbReference>
<keyword evidence="7" id="KW-0411">Iron-sulfur</keyword>
<feature type="domain" description="MTTase N-terminal" evidence="8">
    <location>
        <begin position="5"/>
        <end position="117"/>
    </location>
</feature>
<evidence type="ECO:0000256" key="5">
    <source>
        <dbReference type="ARBA" id="ARBA00022723"/>
    </source>
</evidence>
<evidence type="ECO:0000313" key="10">
    <source>
        <dbReference type="EMBL" id="SDE22607.1"/>
    </source>
</evidence>
<comment type="cofactor">
    <cofactor evidence="1">
        <name>[4Fe-4S] cluster</name>
        <dbReference type="ChEBI" id="CHEBI:49883"/>
    </cofactor>
</comment>
<dbReference type="InterPro" id="IPR058240">
    <property type="entry name" value="rSAM_sf"/>
</dbReference>
<dbReference type="PANTHER" id="PTHR11918:SF45">
    <property type="entry name" value="THREONYLCARBAMOYLADENOSINE TRNA METHYLTHIOTRANSFERASE"/>
    <property type="match status" value="1"/>
</dbReference>
<evidence type="ECO:0000256" key="4">
    <source>
        <dbReference type="ARBA" id="ARBA00022691"/>
    </source>
</evidence>
<dbReference type="STRING" id="57664.SAMN05661003_10585"/>
<gene>
    <name evidence="10" type="ORF">SAMN05661003_10585</name>
</gene>
<dbReference type="InterPro" id="IPR038135">
    <property type="entry name" value="Methylthiotransferase_N_sf"/>
</dbReference>
<dbReference type="SFLD" id="SFLDG01082">
    <property type="entry name" value="B12-binding_domain_containing"/>
    <property type="match status" value="1"/>
</dbReference>
<dbReference type="InterPro" id="IPR006467">
    <property type="entry name" value="MiaB-like_bact"/>
</dbReference>
<dbReference type="Gene3D" id="3.40.50.12160">
    <property type="entry name" value="Methylthiotransferase, N-terminal domain"/>
    <property type="match status" value="1"/>
</dbReference>
<dbReference type="Gene3D" id="3.80.30.20">
    <property type="entry name" value="tm_1862 like domain"/>
    <property type="match status" value="1"/>
</dbReference>
<dbReference type="NCBIfam" id="TIGR00089">
    <property type="entry name" value="MiaB/RimO family radical SAM methylthiotransferase"/>
    <property type="match status" value="1"/>
</dbReference>
<evidence type="ECO:0000256" key="7">
    <source>
        <dbReference type="ARBA" id="ARBA00023014"/>
    </source>
</evidence>
<dbReference type="Pfam" id="PF04055">
    <property type="entry name" value="Radical_SAM"/>
    <property type="match status" value="1"/>
</dbReference>
<dbReference type="InterPro" id="IPR007197">
    <property type="entry name" value="rSAM"/>
</dbReference>
<keyword evidence="3 10" id="KW-0808">Transferase</keyword>
<evidence type="ECO:0000259" key="9">
    <source>
        <dbReference type="PROSITE" id="PS51918"/>
    </source>
</evidence>
<reference evidence="11" key="1">
    <citation type="submission" date="2016-10" db="EMBL/GenBank/DDBJ databases">
        <authorList>
            <person name="Varghese N."/>
            <person name="Submissions S."/>
        </authorList>
    </citation>
    <scope>NUCLEOTIDE SEQUENCE [LARGE SCALE GENOMIC DNA]</scope>
    <source>
        <strain evidence="11">DSM 8987</strain>
    </source>
</reference>
<feature type="domain" description="Radical SAM core" evidence="9">
    <location>
        <begin position="138"/>
        <end position="368"/>
    </location>
</feature>
<dbReference type="SFLD" id="SFLDS00029">
    <property type="entry name" value="Radical_SAM"/>
    <property type="match status" value="1"/>
</dbReference>
<dbReference type="NCBIfam" id="TIGR01579">
    <property type="entry name" value="MiaB-like-C"/>
    <property type="match status" value="1"/>
</dbReference>
<dbReference type="OrthoDB" id="9805215at2"/>
<keyword evidence="11" id="KW-1185">Reference proteome</keyword>
<sequence>MTAPPTFSLVTLGCKANQFESAAMQQLLQQAGYRQLSFEQGAELVIINSCCVTAQSDAQSRRWVRRARRLNPTCRVLVTGCAAQVQPQQFESLAGVRFVIGNREKADLLAIVQGDGPVRQVGDIRRSGGQVELSISGFSQHSRAFVQIQTGCDAFCSYCIIPFARGPSRSARPEQVVAQVRTLAEQGYAEVVLTGIHIGRYGQDLQPAIRLTTLLQQLLAETTIPRLRLGSLEPQEVDSDLIELLARQPRLCRHLHIPLQSASDTVLQRMNRHYSAAFFTDLIDHVTTALPGVGLGLDVLTGFPGETAAEFDQTLQCLKSLPLSYLHVFPYSCRPGTAAASMPAQLDGDLIRRRAAMLRMLGQCQAQDFLQQQCGRNLEVVCERQPTCWQGQRGFQAVSSEYVELLVVSDLPLAGQLCRVRVADQLQAGQLVAYPV</sequence>
<dbReference type="GO" id="GO:0046872">
    <property type="term" value="F:metal ion binding"/>
    <property type="evidence" value="ECO:0007669"/>
    <property type="project" value="UniProtKB-KW"/>
</dbReference>
<dbReference type="PROSITE" id="PS01278">
    <property type="entry name" value="MTTASE_RADICAL"/>
    <property type="match status" value="1"/>
</dbReference>
<dbReference type="PROSITE" id="PS51449">
    <property type="entry name" value="MTTASE_N"/>
    <property type="match status" value="1"/>
</dbReference>
<dbReference type="GO" id="GO:0051539">
    <property type="term" value="F:4 iron, 4 sulfur cluster binding"/>
    <property type="evidence" value="ECO:0007669"/>
    <property type="project" value="UniProtKB-KW"/>
</dbReference>
<protein>
    <submittedName>
        <fullName evidence="10">Threonylcarbamoyladenosine tRNA methylthiotransferase MtaB</fullName>
    </submittedName>
</protein>
<proteinExistence type="predicted"/>
<keyword evidence="6" id="KW-0408">Iron</keyword>
<organism evidence="10 11">
    <name type="scientific">Desulfuromonas thiophila</name>
    <dbReference type="NCBI Taxonomy" id="57664"/>
    <lineage>
        <taxon>Bacteria</taxon>
        <taxon>Pseudomonadati</taxon>
        <taxon>Thermodesulfobacteriota</taxon>
        <taxon>Desulfuromonadia</taxon>
        <taxon>Desulfuromonadales</taxon>
        <taxon>Desulfuromonadaceae</taxon>
        <taxon>Desulfuromonas</taxon>
    </lineage>
</organism>
<dbReference type="PANTHER" id="PTHR11918">
    <property type="entry name" value="RADICAL SAM PROTEINS"/>
    <property type="match status" value="1"/>
</dbReference>
<dbReference type="SFLD" id="SFLDG01061">
    <property type="entry name" value="methylthiotransferase"/>
    <property type="match status" value="1"/>
</dbReference>
<evidence type="ECO:0000256" key="6">
    <source>
        <dbReference type="ARBA" id="ARBA00023004"/>
    </source>
</evidence>
<dbReference type="RefSeq" id="WP_092077684.1">
    <property type="nucleotide sequence ID" value="NZ_FNAQ01000005.1"/>
</dbReference>
<dbReference type="Proteomes" id="UP000243205">
    <property type="component" value="Unassembled WGS sequence"/>
</dbReference>
<dbReference type="InterPro" id="IPR005839">
    <property type="entry name" value="Methylthiotransferase"/>
</dbReference>
<dbReference type="SMART" id="SM00729">
    <property type="entry name" value="Elp3"/>
    <property type="match status" value="1"/>
</dbReference>
<evidence type="ECO:0000256" key="2">
    <source>
        <dbReference type="ARBA" id="ARBA00022485"/>
    </source>
</evidence>
<dbReference type="InterPro" id="IPR006638">
    <property type="entry name" value="Elp3/MiaA/NifB-like_rSAM"/>
</dbReference>
<dbReference type="AlphaFoldDB" id="A0A1G7B6W2"/>
<dbReference type="Pfam" id="PF00919">
    <property type="entry name" value="UPF0004"/>
    <property type="match status" value="1"/>
</dbReference>
<dbReference type="InterPro" id="IPR020612">
    <property type="entry name" value="Methylthiotransferase_CS"/>
</dbReference>
<evidence type="ECO:0000259" key="8">
    <source>
        <dbReference type="PROSITE" id="PS51449"/>
    </source>
</evidence>
<keyword evidence="2" id="KW-0004">4Fe-4S</keyword>
<dbReference type="InterPro" id="IPR013848">
    <property type="entry name" value="Methylthiotransferase_N"/>
</dbReference>
<accession>A0A1G7B6W2</accession>
<name>A0A1G7B6W2_9BACT</name>
<dbReference type="EMBL" id="FNAQ01000005">
    <property type="protein sequence ID" value="SDE22607.1"/>
    <property type="molecule type" value="Genomic_DNA"/>
</dbReference>
<evidence type="ECO:0000313" key="11">
    <source>
        <dbReference type="Proteomes" id="UP000243205"/>
    </source>
</evidence>
<keyword evidence="4" id="KW-0949">S-adenosyl-L-methionine</keyword>